<accession>A0A3M7PFP7</accession>
<protein>
    <submittedName>
        <fullName evidence="1">Uncharacterized protein</fullName>
    </submittedName>
</protein>
<reference evidence="1 2" key="1">
    <citation type="journal article" date="2018" name="Sci. Rep.">
        <title>Genomic signatures of local adaptation to the degree of environmental predictability in rotifers.</title>
        <authorList>
            <person name="Franch-Gras L."/>
            <person name="Hahn C."/>
            <person name="Garcia-Roger E.M."/>
            <person name="Carmona M.J."/>
            <person name="Serra M."/>
            <person name="Gomez A."/>
        </authorList>
    </citation>
    <scope>NUCLEOTIDE SEQUENCE [LARGE SCALE GENOMIC DNA]</scope>
    <source>
        <strain evidence="1">HYR1</strain>
    </source>
</reference>
<dbReference type="AlphaFoldDB" id="A0A3M7PFP7"/>
<name>A0A3M7PFP7_BRAPC</name>
<gene>
    <name evidence="1" type="ORF">BpHYR1_036146</name>
</gene>
<keyword evidence="2" id="KW-1185">Reference proteome</keyword>
<dbReference type="Proteomes" id="UP000276133">
    <property type="component" value="Unassembled WGS sequence"/>
</dbReference>
<organism evidence="1 2">
    <name type="scientific">Brachionus plicatilis</name>
    <name type="common">Marine rotifer</name>
    <name type="synonym">Brachionus muelleri</name>
    <dbReference type="NCBI Taxonomy" id="10195"/>
    <lineage>
        <taxon>Eukaryota</taxon>
        <taxon>Metazoa</taxon>
        <taxon>Spiralia</taxon>
        <taxon>Gnathifera</taxon>
        <taxon>Rotifera</taxon>
        <taxon>Eurotatoria</taxon>
        <taxon>Monogononta</taxon>
        <taxon>Pseudotrocha</taxon>
        <taxon>Ploima</taxon>
        <taxon>Brachionidae</taxon>
        <taxon>Brachionus</taxon>
    </lineage>
</organism>
<dbReference type="EMBL" id="REGN01011354">
    <property type="protein sequence ID" value="RMZ97534.1"/>
    <property type="molecule type" value="Genomic_DNA"/>
</dbReference>
<sequence length="112" mass="12926">MEQISVHQFKDNVTLVLCIDHSGTYLTNYRADLQRLVNVKNMIGVKDWRTLAIAQILKKYSMGEPESLAIMVTFKSLYMAALRRRTPDDLSMYTGLVWSTREYLSKPFKSSS</sequence>
<evidence type="ECO:0000313" key="2">
    <source>
        <dbReference type="Proteomes" id="UP000276133"/>
    </source>
</evidence>
<evidence type="ECO:0000313" key="1">
    <source>
        <dbReference type="EMBL" id="RMZ97534.1"/>
    </source>
</evidence>
<comment type="caution">
    <text evidence="1">The sequence shown here is derived from an EMBL/GenBank/DDBJ whole genome shotgun (WGS) entry which is preliminary data.</text>
</comment>
<proteinExistence type="predicted"/>